<feature type="compositionally biased region" description="Polar residues" evidence="1">
    <location>
        <begin position="24"/>
        <end position="35"/>
    </location>
</feature>
<gene>
    <name evidence="2" type="ORF">EYF80_061127</name>
</gene>
<reference evidence="2 3" key="1">
    <citation type="submission" date="2019-03" db="EMBL/GenBank/DDBJ databases">
        <title>First draft genome of Liparis tanakae, snailfish: a comprehensive survey of snailfish specific genes.</title>
        <authorList>
            <person name="Kim W."/>
            <person name="Song I."/>
            <person name="Jeong J.-H."/>
            <person name="Kim D."/>
            <person name="Kim S."/>
            <person name="Ryu S."/>
            <person name="Song J.Y."/>
            <person name="Lee S.K."/>
        </authorList>
    </citation>
    <scope>NUCLEOTIDE SEQUENCE [LARGE SCALE GENOMIC DNA]</scope>
    <source>
        <tissue evidence="2">Muscle</tissue>
    </source>
</reference>
<evidence type="ECO:0000313" key="2">
    <source>
        <dbReference type="EMBL" id="TNN28724.1"/>
    </source>
</evidence>
<organism evidence="2 3">
    <name type="scientific">Liparis tanakae</name>
    <name type="common">Tanaka's snailfish</name>
    <dbReference type="NCBI Taxonomy" id="230148"/>
    <lineage>
        <taxon>Eukaryota</taxon>
        <taxon>Metazoa</taxon>
        <taxon>Chordata</taxon>
        <taxon>Craniata</taxon>
        <taxon>Vertebrata</taxon>
        <taxon>Euteleostomi</taxon>
        <taxon>Actinopterygii</taxon>
        <taxon>Neopterygii</taxon>
        <taxon>Teleostei</taxon>
        <taxon>Neoteleostei</taxon>
        <taxon>Acanthomorphata</taxon>
        <taxon>Eupercaria</taxon>
        <taxon>Perciformes</taxon>
        <taxon>Cottioidei</taxon>
        <taxon>Cottales</taxon>
        <taxon>Liparidae</taxon>
        <taxon>Liparis</taxon>
    </lineage>
</organism>
<comment type="caution">
    <text evidence="2">The sequence shown here is derived from an EMBL/GenBank/DDBJ whole genome shotgun (WGS) entry which is preliminary data.</text>
</comment>
<dbReference type="AlphaFoldDB" id="A0A4Z2EJV4"/>
<dbReference type="OrthoDB" id="420195at2759"/>
<evidence type="ECO:0000256" key="1">
    <source>
        <dbReference type="SAM" id="MobiDB-lite"/>
    </source>
</evidence>
<feature type="region of interest" description="Disordered" evidence="1">
    <location>
        <begin position="24"/>
        <end position="52"/>
    </location>
</feature>
<protein>
    <submittedName>
        <fullName evidence="2">Uncharacterized protein</fullName>
    </submittedName>
</protein>
<evidence type="ECO:0000313" key="3">
    <source>
        <dbReference type="Proteomes" id="UP000314294"/>
    </source>
</evidence>
<proteinExistence type="predicted"/>
<dbReference type="EMBL" id="SRLO01006527">
    <property type="protein sequence ID" value="TNN28724.1"/>
    <property type="molecule type" value="Genomic_DNA"/>
</dbReference>
<accession>A0A4Z2EJV4</accession>
<keyword evidence="3" id="KW-1185">Reference proteome</keyword>
<sequence>MAEHDSDDGMDALMDHFKTNSYKNAFSEDNWQEVTASRDPVHNNTRDNASTF</sequence>
<dbReference type="Proteomes" id="UP000314294">
    <property type="component" value="Unassembled WGS sequence"/>
</dbReference>
<name>A0A4Z2EJV4_9TELE</name>